<proteinExistence type="predicted"/>
<dbReference type="AlphaFoldDB" id="A0A6N8DQF4"/>
<keyword evidence="1" id="KW-0812">Transmembrane</keyword>
<comment type="caution">
    <text evidence="2">The sequence shown here is derived from an EMBL/GenBank/DDBJ whole genome shotgun (WGS) entry which is preliminary data.</text>
</comment>
<evidence type="ECO:0000256" key="1">
    <source>
        <dbReference type="SAM" id="Phobius"/>
    </source>
</evidence>
<organism evidence="2 3">
    <name type="scientific">Rhodoblastus acidophilus</name>
    <name type="common">Rhodopseudomonas acidophila</name>
    <dbReference type="NCBI Taxonomy" id="1074"/>
    <lineage>
        <taxon>Bacteria</taxon>
        <taxon>Pseudomonadati</taxon>
        <taxon>Pseudomonadota</taxon>
        <taxon>Alphaproteobacteria</taxon>
        <taxon>Hyphomicrobiales</taxon>
        <taxon>Rhodoblastaceae</taxon>
        <taxon>Rhodoblastus</taxon>
    </lineage>
</organism>
<protein>
    <submittedName>
        <fullName evidence="2">Uncharacterized protein</fullName>
    </submittedName>
</protein>
<dbReference type="OrthoDB" id="8373113at2"/>
<keyword evidence="1" id="KW-0472">Membrane</keyword>
<feature type="transmembrane region" description="Helical" evidence="1">
    <location>
        <begin position="68"/>
        <end position="87"/>
    </location>
</feature>
<dbReference type="EMBL" id="WNKS01000007">
    <property type="protein sequence ID" value="MTV31423.1"/>
    <property type="molecule type" value="Genomic_DNA"/>
</dbReference>
<reference evidence="2 3" key="1">
    <citation type="submission" date="2019-11" db="EMBL/GenBank/DDBJ databases">
        <title>Whole-genome sequence of a Rhodoblastus acidophilus DSM 142.</title>
        <authorList>
            <person name="Kyndt J.A."/>
            <person name="Meyer T.E."/>
        </authorList>
    </citation>
    <scope>NUCLEOTIDE SEQUENCE [LARGE SCALE GENOMIC DNA]</scope>
    <source>
        <strain evidence="2 3">DSM 142</strain>
    </source>
</reference>
<dbReference type="RefSeq" id="WP_155446108.1">
    <property type="nucleotide sequence ID" value="NZ_JAOQNR010000010.1"/>
</dbReference>
<name>A0A6N8DQF4_RHOAC</name>
<gene>
    <name evidence="2" type="ORF">GJ654_10495</name>
</gene>
<accession>A0A6N8DQF4</accession>
<dbReference type="Proteomes" id="UP000439113">
    <property type="component" value="Unassembled WGS sequence"/>
</dbReference>
<evidence type="ECO:0000313" key="3">
    <source>
        <dbReference type="Proteomes" id="UP000439113"/>
    </source>
</evidence>
<sequence length="100" mass="11510">MSEEADREALAELIDRLRSEGLLDEHRAHFAALPRETREFLANLRPEDISELHDVIVWQRSARTVGRITYWIITTIVGIMIAAVALGEKIQSVFAMWKQH</sequence>
<keyword evidence="1" id="KW-1133">Transmembrane helix</keyword>
<evidence type="ECO:0000313" key="2">
    <source>
        <dbReference type="EMBL" id="MTV31423.1"/>
    </source>
</evidence>